<sequence>MLSALTPKIIVKYNPQKSQIIRPTGERQLPKCSTSGHVPELMVSLCMTTRSNAKRVGVGFFRFSKLKVWKRARARLFRVINVTMARAISAIVRIVQHNIRSMLCVAQRVRTIVGYCCCSK</sequence>
<accession>A0ACC2BIH0</accession>
<evidence type="ECO:0000313" key="2">
    <source>
        <dbReference type="Proteomes" id="UP001162992"/>
    </source>
</evidence>
<proteinExistence type="predicted"/>
<name>A0ACC2BIH0_DIPCM</name>
<organism evidence="1 2">
    <name type="scientific">Diphasiastrum complanatum</name>
    <name type="common">Issler's clubmoss</name>
    <name type="synonym">Lycopodium complanatum</name>
    <dbReference type="NCBI Taxonomy" id="34168"/>
    <lineage>
        <taxon>Eukaryota</taxon>
        <taxon>Viridiplantae</taxon>
        <taxon>Streptophyta</taxon>
        <taxon>Embryophyta</taxon>
        <taxon>Tracheophyta</taxon>
        <taxon>Lycopodiopsida</taxon>
        <taxon>Lycopodiales</taxon>
        <taxon>Lycopodiaceae</taxon>
        <taxon>Lycopodioideae</taxon>
        <taxon>Diphasiastrum</taxon>
    </lineage>
</organism>
<protein>
    <submittedName>
        <fullName evidence="1">Uncharacterized protein</fullName>
    </submittedName>
</protein>
<keyword evidence="2" id="KW-1185">Reference proteome</keyword>
<comment type="caution">
    <text evidence="1">The sequence shown here is derived from an EMBL/GenBank/DDBJ whole genome shotgun (WGS) entry which is preliminary data.</text>
</comment>
<dbReference type="Proteomes" id="UP001162992">
    <property type="component" value="Chromosome 15"/>
</dbReference>
<dbReference type="EMBL" id="CM055106">
    <property type="protein sequence ID" value="KAJ7529549.1"/>
    <property type="molecule type" value="Genomic_DNA"/>
</dbReference>
<evidence type="ECO:0000313" key="1">
    <source>
        <dbReference type="EMBL" id="KAJ7529549.1"/>
    </source>
</evidence>
<gene>
    <name evidence="1" type="ORF">O6H91_15G056700</name>
</gene>
<reference evidence="2" key="1">
    <citation type="journal article" date="2024" name="Proc. Natl. Acad. Sci. U.S.A.">
        <title>Extraordinary preservation of gene collinearity over three hundred million years revealed in homosporous lycophytes.</title>
        <authorList>
            <person name="Li C."/>
            <person name="Wickell D."/>
            <person name="Kuo L.Y."/>
            <person name="Chen X."/>
            <person name="Nie B."/>
            <person name="Liao X."/>
            <person name="Peng D."/>
            <person name="Ji J."/>
            <person name="Jenkins J."/>
            <person name="Williams M."/>
            <person name="Shu S."/>
            <person name="Plott C."/>
            <person name="Barry K."/>
            <person name="Rajasekar S."/>
            <person name="Grimwood J."/>
            <person name="Han X."/>
            <person name="Sun S."/>
            <person name="Hou Z."/>
            <person name="He W."/>
            <person name="Dai G."/>
            <person name="Sun C."/>
            <person name="Schmutz J."/>
            <person name="Leebens-Mack J.H."/>
            <person name="Li F.W."/>
            <person name="Wang L."/>
        </authorList>
    </citation>
    <scope>NUCLEOTIDE SEQUENCE [LARGE SCALE GENOMIC DNA]</scope>
    <source>
        <strain evidence="2">cv. PW_Plant_1</strain>
    </source>
</reference>